<sequence length="89" mass="9281">MPPRPLHCRLLLHRGRRRQTSRAGRCCRGREDWHVTTASAATAAKSSSAVSTAAVADEEDAPELSTDGDGGVGSVAGESPCGLQPVLLD</sequence>
<name>A0A3L6SUW6_PANMI</name>
<proteinExistence type="predicted"/>
<keyword evidence="3" id="KW-1185">Reference proteome</keyword>
<dbReference type="Proteomes" id="UP000275267">
    <property type="component" value="Unassembled WGS sequence"/>
</dbReference>
<dbReference type="AlphaFoldDB" id="A0A3L6SUW6"/>
<reference evidence="3" key="1">
    <citation type="journal article" date="2019" name="Nat. Commun.">
        <title>The genome of broomcorn millet.</title>
        <authorList>
            <person name="Zou C."/>
            <person name="Miki D."/>
            <person name="Li D."/>
            <person name="Tang Q."/>
            <person name="Xiao L."/>
            <person name="Rajput S."/>
            <person name="Deng P."/>
            <person name="Jia W."/>
            <person name="Huang R."/>
            <person name="Zhang M."/>
            <person name="Sun Y."/>
            <person name="Hu J."/>
            <person name="Fu X."/>
            <person name="Schnable P.S."/>
            <person name="Li F."/>
            <person name="Zhang H."/>
            <person name="Feng B."/>
            <person name="Zhu X."/>
            <person name="Liu R."/>
            <person name="Schnable J.C."/>
            <person name="Zhu J.-K."/>
            <person name="Zhang H."/>
        </authorList>
    </citation>
    <scope>NUCLEOTIDE SEQUENCE [LARGE SCALE GENOMIC DNA]</scope>
</reference>
<feature type="region of interest" description="Disordered" evidence="1">
    <location>
        <begin position="40"/>
        <end position="89"/>
    </location>
</feature>
<protein>
    <submittedName>
        <fullName evidence="2">Uncharacterized protein</fullName>
    </submittedName>
</protein>
<evidence type="ECO:0000313" key="2">
    <source>
        <dbReference type="EMBL" id="RLN28242.1"/>
    </source>
</evidence>
<dbReference type="EMBL" id="PQIB02000003">
    <property type="protein sequence ID" value="RLN28242.1"/>
    <property type="molecule type" value="Genomic_DNA"/>
</dbReference>
<evidence type="ECO:0000256" key="1">
    <source>
        <dbReference type="SAM" id="MobiDB-lite"/>
    </source>
</evidence>
<gene>
    <name evidence="2" type="ORF">C2845_PM05G19720</name>
</gene>
<evidence type="ECO:0000313" key="3">
    <source>
        <dbReference type="Proteomes" id="UP000275267"/>
    </source>
</evidence>
<feature type="compositionally biased region" description="Low complexity" evidence="1">
    <location>
        <begin position="40"/>
        <end position="55"/>
    </location>
</feature>
<organism evidence="2 3">
    <name type="scientific">Panicum miliaceum</name>
    <name type="common">Proso millet</name>
    <name type="synonym">Broomcorn millet</name>
    <dbReference type="NCBI Taxonomy" id="4540"/>
    <lineage>
        <taxon>Eukaryota</taxon>
        <taxon>Viridiplantae</taxon>
        <taxon>Streptophyta</taxon>
        <taxon>Embryophyta</taxon>
        <taxon>Tracheophyta</taxon>
        <taxon>Spermatophyta</taxon>
        <taxon>Magnoliopsida</taxon>
        <taxon>Liliopsida</taxon>
        <taxon>Poales</taxon>
        <taxon>Poaceae</taxon>
        <taxon>PACMAD clade</taxon>
        <taxon>Panicoideae</taxon>
        <taxon>Panicodae</taxon>
        <taxon>Paniceae</taxon>
        <taxon>Panicinae</taxon>
        <taxon>Panicum</taxon>
        <taxon>Panicum sect. Panicum</taxon>
    </lineage>
</organism>
<accession>A0A3L6SUW6</accession>
<comment type="caution">
    <text evidence="2">The sequence shown here is derived from an EMBL/GenBank/DDBJ whole genome shotgun (WGS) entry which is preliminary data.</text>
</comment>